<dbReference type="Pfam" id="PF01261">
    <property type="entry name" value="AP_endonuc_2"/>
    <property type="match status" value="1"/>
</dbReference>
<name>A0A644ZUC8_9ZZZZ</name>
<dbReference type="AlphaFoldDB" id="A0A644ZUC8"/>
<keyword evidence="1" id="KW-0413">Isomerase</keyword>
<evidence type="ECO:0000256" key="1">
    <source>
        <dbReference type="ARBA" id="ARBA00023235"/>
    </source>
</evidence>
<accession>A0A644ZUC8</accession>
<proteinExistence type="predicted"/>
<dbReference type="InterPro" id="IPR013022">
    <property type="entry name" value="Xyl_isomerase-like_TIM-brl"/>
</dbReference>
<dbReference type="GO" id="GO:0016853">
    <property type="term" value="F:isomerase activity"/>
    <property type="evidence" value="ECO:0007669"/>
    <property type="project" value="UniProtKB-KW"/>
</dbReference>
<dbReference type="PIRSF" id="PIRSF006241">
    <property type="entry name" value="HyI"/>
    <property type="match status" value="1"/>
</dbReference>
<dbReference type="InterPro" id="IPR036237">
    <property type="entry name" value="Xyl_isomerase-like_sf"/>
</dbReference>
<comment type="caution">
    <text evidence="3">The sequence shown here is derived from an EMBL/GenBank/DDBJ whole genome shotgun (WGS) entry which is preliminary data.</text>
</comment>
<dbReference type="InterPro" id="IPR050417">
    <property type="entry name" value="Sugar_Epim/Isomerase"/>
</dbReference>
<reference evidence="3" key="1">
    <citation type="submission" date="2019-08" db="EMBL/GenBank/DDBJ databases">
        <authorList>
            <person name="Kucharzyk K."/>
            <person name="Murdoch R.W."/>
            <person name="Higgins S."/>
            <person name="Loffler F."/>
        </authorList>
    </citation>
    <scope>NUCLEOTIDE SEQUENCE</scope>
</reference>
<sequence>MNIVFNLESVFRGFSAEEALFTLGESGFNMFERWTIRRDELVPLQQAMTNTGTRIKACCPECFILNDPGKRSRYAQSLTRAVETIQYLGGDQLITQVGADTGLPREEQHRAIIDGLRSVKGLLEREHITLLIEPLNTVEDHPGYYLTSSNEGFEIIREVDSPNVRLLYDVYHQLHMGEDVLSVIRENLPLIGHFHIAGFPARDEKIFDGFDHRLFFDYINAQRIDIPVGVELFPSDRQAILPLLRSLAEFV</sequence>
<feature type="domain" description="Xylose isomerase-like TIM barrel" evidence="2">
    <location>
        <begin position="25"/>
        <end position="237"/>
    </location>
</feature>
<dbReference type="EMBL" id="VSSQ01010487">
    <property type="protein sequence ID" value="MPM44462.1"/>
    <property type="molecule type" value="Genomic_DNA"/>
</dbReference>
<dbReference type="SUPFAM" id="SSF51658">
    <property type="entry name" value="Xylose isomerase-like"/>
    <property type="match status" value="1"/>
</dbReference>
<gene>
    <name evidence="3" type="ORF">SDC9_91140</name>
</gene>
<organism evidence="3">
    <name type="scientific">bioreactor metagenome</name>
    <dbReference type="NCBI Taxonomy" id="1076179"/>
    <lineage>
        <taxon>unclassified sequences</taxon>
        <taxon>metagenomes</taxon>
        <taxon>ecological metagenomes</taxon>
    </lineage>
</organism>
<dbReference type="PANTHER" id="PTHR43489">
    <property type="entry name" value="ISOMERASE"/>
    <property type="match status" value="1"/>
</dbReference>
<dbReference type="PANTHER" id="PTHR43489:SF3">
    <property type="entry name" value="XYLOSE ISOMERASE DOMAIN PROTEIN TIM BARREL"/>
    <property type="match status" value="1"/>
</dbReference>
<dbReference type="Gene3D" id="3.20.20.150">
    <property type="entry name" value="Divalent-metal-dependent TIM barrel enzymes"/>
    <property type="match status" value="1"/>
</dbReference>
<protein>
    <recommendedName>
        <fullName evidence="2">Xylose isomerase-like TIM barrel domain-containing protein</fullName>
    </recommendedName>
</protein>
<dbReference type="InterPro" id="IPR026040">
    <property type="entry name" value="HyI-like"/>
</dbReference>
<evidence type="ECO:0000259" key="2">
    <source>
        <dbReference type="Pfam" id="PF01261"/>
    </source>
</evidence>
<evidence type="ECO:0000313" key="3">
    <source>
        <dbReference type="EMBL" id="MPM44462.1"/>
    </source>
</evidence>